<proteinExistence type="predicted"/>
<feature type="chain" id="PRO_5042991728" evidence="1">
    <location>
        <begin position="17"/>
        <end position="112"/>
    </location>
</feature>
<feature type="non-terminal residue" evidence="2">
    <location>
        <position position="1"/>
    </location>
</feature>
<keyword evidence="1" id="KW-0732">Signal</keyword>
<evidence type="ECO:0000256" key="1">
    <source>
        <dbReference type="SAM" id="SignalP"/>
    </source>
</evidence>
<name>A0AAN4Z8M5_9BILA</name>
<keyword evidence="3" id="KW-1185">Reference proteome</keyword>
<dbReference type="AlphaFoldDB" id="A0AAN4Z8M5"/>
<organism evidence="2 3">
    <name type="scientific">Pristionchus mayeri</name>
    <dbReference type="NCBI Taxonomy" id="1317129"/>
    <lineage>
        <taxon>Eukaryota</taxon>
        <taxon>Metazoa</taxon>
        <taxon>Ecdysozoa</taxon>
        <taxon>Nematoda</taxon>
        <taxon>Chromadorea</taxon>
        <taxon>Rhabditida</taxon>
        <taxon>Rhabditina</taxon>
        <taxon>Diplogasteromorpha</taxon>
        <taxon>Diplogasteroidea</taxon>
        <taxon>Neodiplogasteridae</taxon>
        <taxon>Pristionchus</taxon>
    </lineage>
</organism>
<accession>A0AAN4Z8M5</accession>
<gene>
    <name evidence="2" type="ORF">PMAYCL1PPCAC_04213</name>
</gene>
<dbReference type="EMBL" id="BTRK01000001">
    <property type="protein sequence ID" value="GMR34018.1"/>
    <property type="molecule type" value="Genomic_DNA"/>
</dbReference>
<comment type="caution">
    <text evidence="2">The sequence shown here is derived from an EMBL/GenBank/DDBJ whole genome shotgun (WGS) entry which is preliminary data.</text>
</comment>
<protein>
    <submittedName>
        <fullName evidence="2">Uncharacterized protein</fullName>
    </submittedName>
</protein>
<dbReference type="Proteomes" id="UP001328107">
    <property type="component" value="Unassembled WGS sequence"/>
</dbReference>
<sequence length="112" mass="12680">LILACVLLMAATTALAAPHIAGARHEATHKHHDKLVHEMISEAEADEKIRVCGRHLMILIENADEELTCDEAPRIYVRPGRRVHFTRLCCENKCTKREIKSVLCELEESNKI</sequence>
<feature type="signal peptide" evidence="1">
    <location>
        <begin position="1"/>
        <end position="16"/>
    </location>
</feature>
<evidence type="ECO:0000313" key="3">
    <source>
        <dbReference type="Proteomes" id="UP001328107"/>
    </source>
</evidence>
<reference evidence="3" key="1">
    <citation type="submission" date="2022-10" db="EMBL/GenBank/DDBJ databases">
        <title>Genome assembly of Pristionchus species.</title>
        <authorList>
            <person name="Yoshida K."/>
            <person name="Sommer R.J."/>
        </authorList>
    </citation>
    <scope>NUCLEOTIDE SEQUENCE [LARGE SCALE GENOMIC DNA]</scope>
    <source>
        <strain evidence="3">RS5460</strain>
    </source>
</reference>
<evidence type="ECO:0000313" key="2">
    <source>
        <dbReference type="EMBL" id="GMR34018.1"/>
    </source>
</evidence>